<feature type="region of interest" description="Disordered" evidence="1">
    <location>
        <begin position="155"/>
        <end position="222"/>
    </location>
</feature>
<dbReference type="InterPro" id="IPR023393">
    <property type="entry name" value="START-like_dom_sf"/>
</dbReference>
<dbReference type="PANTHER" id="PTHR38588">
    <property type="entry name" value="BLL0334 PROTEIN"/>
    <property type="match status" value="1"/>
</dbReference>
<feature type="region of interest" description="Disordered" evidence="1">
    <location>
        <begin position="78"/>
        <end position="107"/>
    </location>
</feature>
<evidence type="ECO:0000313" key="2">
    <source>
        <dbReference type="EMBL" id="PTL60376.1"/>
    </source>
</evidence>
<feature type="compositionally biased region" description="Low complexity" evidence="1">
    <location>
        <begin position="178"/>
        <end position="195"/>
    </location>
</feature>
<dbReference type="CDD" id="cd07823">
    <property type="entry name" value="SRPBCC_5"/>
    <property type="match status" value="1"/>
</dbReference>
<sequence>MKLEQSFTVSAPVETVWEALIDVERVAPCLPGAEVTEVVGDGSFKGAFVVKLGPTTASYAGTLKMDDVDADAHVATMSARGTDRRGQGGASATIVSRVAEDPDGGGTRVDVDTDFTITGKLARFGRGGMIQDVANRMLKEFAANLEEEVQAGIPAPAPAAVPDPGGAEHPATSVDPLAVATDPGAAGAAVPVGADAPPPPAPQAPPVAAAPRATRPPAKPVSGFSLVLGALLDRLRRLFGRRG</sequence>
<evidence type="ECO:0008006" key="4">
    <source>
        <dbReference type="Google" id="ProtNLM"/>
    </source>
</evidence>
<organism evidence="2 3">
    <name type="scientific">Paraconexibacter algicola</name>
    <dbReference type="NCBI Taxonomy" id="2133960"/>
    <lineage>
        <taxon>Bacteria</taxon>
        <taxon>Bacillati</taxon>
        <taxon>Actinomycetota</taxon>
        <taxon>Thermoleophilia</taxon>
        <taxon>Solirubrobacterales</taxon>
        <taxon>Paraconexibacteraceae</taxon>
        <taxon>Paraconexibacter</taxon>
    </lineage>
</organism>
<evidence type="ECO:0000256" key="1">
    <source>
        <dbReference type="SAM" id="MobiDB-lite"/>
    </source>
</evidence>
<feature type="compositionally biased region" description="Pro residues" evidence="1">
    <location>
        <begin position="196"/>
        <end position="205"/>
    </location>
</feature>
<evidence type="ECO:0000313" key="3">
    <source>
        <dbReference type="Proteomes" id="UP000240739"/>
    </source>
</evidence>
<dbReference type="PANTHER" id="PTHR38588:SF1">
    <property type="entry name" value="BLL0334 PROTEIN"/>
    <property type="match status" value="1"/>
</dbReference>
<dbReference type="Pfam" id="PF06240">
    <property type="entry name" value="COXG"/>
    <property type="match status" value="1"/>
</dbReference>
<dbReference type="InterPro" id="IPR010419">
    <property type="entry name" value="CO_DH_gsu"/>
</dbReference>
<name>A0A2T4UMA1_9ACTN</name>
<keyword evidence="3" id="KW-1185">Reference proteome</keyword>
<dbReference type="RefSeq" id="WP_107569021.1">
    <property type="nucleotide sequence ID" value="NZ_PYYB01000001.1"/>
</dbReference>
<comment type="caution">
    <text evidence="2">The sequence shown here is derived from an EMBL/GenBank/DDBJ whole genome shotgun (WGS) entry which is preliminary data.</text>
</comment>
<accession>A0A2T4UMA1</accession>
<dbReference type="Proteomes" id="UP000240739">
    <property type="component" value="Unassembled WGS sequence"/>
</dbReference>
<protein>
    <recommendedName>
        <fullName evidence="4">Carbon monoxide dehydrogenase</fullName>
    </recommendedName>
</protein>
<dbReference type="SUPFAM" id="SSF55961">
    <property type="entry name" value="Bet v1-like"/>
    <property type="match status" value="1"/>
</dbReference>
<dbReference type="Gene3D" id="3.30.530.20">
    <property type="match status" value="1"/>
</dbReference>
<feature type="compositionally biased region" description="Low complexity" evidence="1">
    <location>
        <begin position="206"/>
        <end position="216"/>
    </location>
</feature>
<proteinExistence type="predicted"/>
<dbReference type="OrthoDB" id="9808623at2"/>
<dbReference type="EMBL" id="PYYB01000001">
    <property type="protein sequence ID" value="PTL60376.1"/>
    <property type="molecule type" value="Genomic_DNA"/>
</dbReference>
<gene>
    <name evidence="2" type="ORF">C7Y72_12365</name>
</gene>
<reference evidence="2 3" key="1">
    <citation type="submission" date="2018-03" db="EMBL/GenBank/DDBJ databases">
        <title>Aquarubrobacter algicola gen. nov., sp. nov., a novel actinobacterium isolated from shallow eutrophic lake during the end of cyanobacterial harmful algal blooms.</title>
        <authorList>
            <person name="Chun S.J."/>
        </authorList>
    </citation>
    <scope>NUCLEOTIDE SEQUENCE [LARGE SCALE GENOMIC DNA]</scope>
    <source>
        <strain evidence="2 3">Seoho-28</strain>
    </source>
</reference>
<dbReference type="AlphaFoldDB" id="A0A2T4UMA1"/>